<feature type="domain" description="Glycosyl transferase family 1" evidence="1">
    <location>
        <begin position="211"/>
        <end position="381"/>
    </location>
</feature>
<dbReference type="PANTHER" id="PTHR45947">
    <property type="entry name" value="SULFOQUINOVOSYL TRANSFERASE SQD2"/>
    <property type="match status" value="1"/>
</dbReference>
<evidence type="ECO:0000313" key="4">
    <source>
        <dbReference type="Proteomes" id="UP000000787"/>
    </source>
</evidence>
<protein>
    <submittedName>
        <fullName evidence="3">Glycosyl transferase group 1</fullName>
    </submittedName>
</protein>
<dbReference type="STRING" id="316274.Haur_3576"/>
<dbReference type="AlphaFoldDB" id="A9B575"/>
<dbReference type="HOGENOM" id="CLU_009583_14_2_0"/>
<name>A9B575_HERA2</name>
<dbReference type="BioCyc" id="HAUR316274:GHYA-3615-MONOMER"/>
<evidence type="ECO:0000259" key="1">
    <source>
        <dbReference type="Pfam" id="PF00534"/>
    </source>
</evidence>
<dbReference type="Proteomes" id="UP000000787">
    <property type="component" value="Chromosome"/>
</dbReference>
<feature type="domain" description="Glycosyltransferase subfamily 4-like N-terminal" evidence="2">
    <location>
        <begin position="107"/>
        <end position="209"/>
    </location>
</feature>
<dbReference type="Pfam" id="PF00534">
    <property type="entry name" value="Glycos_transf_1"/>
    <property type="match status" value="1"/>
</dbReference>
<evidence type="ECO:0000259" key="2">
    <source>
        <dbReference type="Pfam" id="PF13439"/>
    </source>
</evidence>
<dbReference type="InParanoid" id="A9B575"/>
<dbReference type="PANTHER" id="PTHR45947:SF14">
    <property type="entry name" value="SLL1723 PROTEIN"/>
    <property type="match status" value="1"/>
</dbReference>
<gene>
    <name evidence="3" type="ordered locus">Haur_3576</name>
</gene>
<sequence length="415" mass="46300">MAQPIAYMMSRFPHLSETFILREMLEMERLGWDVKLFPLMLQQQAVVHDEAKRWIPLAQPQPFISPHVALSSLQRLAKQPLKTGGIVAKTLAESATTPSELVRKLALIPKAITLAKHMQAQQIAHIHCHYATYPAFAAWIINRLTGIPYSFTVHGHDIFVNRAMLPTKARGASAIMAIAEFHREFLVEKLGEWVRDRIHIVHCGIRPERYQPQPKPAGERFEILTTGSLQDYKGHPFLIQACSFLRDRGIAFRCRIIGGGEDRPMLEQLIAEKQLTGMVELLGPQPETAVRELLATADCYVQASIITPSGKMEGIPVSLMEALACELPVVASRMSGIPELVRHGETGYLVPPANAAALAEQLLYVRDHPEEAASYAARGRELVQRDFNLVTCVEKLSETLLAVNPALQRPIQRNA</sequence>
<dbReference type="eggNOG" id="COG0438">
    <property type="taxonomic scope" value="Bacteria"/>
</dbReference>
<dbReference type="GO" id="GO:0016757">
    <property type="term" value="F:glycosyltransferase activity"/>
    <property type="evidence" value="ECO:0007669"/>
    <property type="project" value="InterPro"/>
</dbReference>
<proteinExistence type="predicted"/>
<dbReference type="KEGG" id="hau:Haur_3576"/>
<keyword evidence="3" id="KW-0808">Transferase</keyword>
<accession>A9B575</accession>
<dbReference type="CAZy" id="GT4">
    <property type="family name" value="Glycosyltransferase Family 4"/>
</dbReference>
<dbReference type="Pfam" id="PF13439">
    <property type="entry name" value="Glyco_transf_4"/>
    <property type="match status" value="1"/>
</dbReference>
<reference evidence="3 4" key="1">
    <citation type="journal article" date="2011" name="Stand. Genomic Sci.">
        <title>Complete genome sequence of the filamentous gliding predatory bacterium Herpetosiphon aurantiacus type strain (114-95(T)).</title>
        <authorList>
            <person name="Kiss H."/>
            <person name="Nett M."/>
            <person name="Domin N."/>
            <person name="Martin K."/>
            <person name="Maresca J.A."/>
            <person name="Copeland A."/>
            <person name="Lapidus A."/>
            <person name="Lucas S."/>
            <person name="Berry K.W."/>
            <person name="Glavina Del Rio T."/>
            <person name="Dalin E."/>
            <person name="Tice H."/>
            <person name="Pitluck S."/>
            <person name="Richardson P."/>
            <person name="Bruce D."/>
            <person name="Goodwin L."/>
            <person name="Han C."/>
            <person name="Detter J.C."/>
            <person name="Schmutz J."/>
            <person name="Brettin T."/>
            <person name="Land M."/>
            <person name="Hauser L."/>
            <person name="Kyrpides N.C."/>
            <person name="Ivanova N."/>
            <person name="Goker M."/>
            <person name="Woyke T."/>
            <person name="Klenk H.P."/>
            <person name="Bryant D.A."/>
        </authorList>
    </citation>
    <scope>NUCLEOTIDE SEQUENCE [LARGE SCALE GENOMIC DNA]</scope>
    <source>
        <strain evidence="4">ATCC 23779 / DSM 785 / 114-95</strain>
    </source>
</reference>
<dbReference type="InterPro" id="IPR050194">
    <property type="entry name" value="Glycosyltransferase_grp1"/>
</dbReference>
<dbReference type="InterPro" id="IPR001296">
    <property type="entry name" value="Glyco_trans_1"/>
</dbReference>
<dbReference type="Gene3D" id="3.40.50.2000">
    <property type="entry name" value="Glycogen Phosphorylase B"/>
    <property type="match status" value="2"/>
</dbReference>
<dbReference type="SUPFAM" id="SSF53756">
    <property type="entry name" value="UDP-Glycosyltransferase/glycogen phosphorylase"/>
    <property type="match status" value="1"/>
</dbReference>
<dbReference type="InterPro" id="IPR028098">
    <property type="entry name" value="Glyco_trans_4-like_N"/>
</dbReference>
<organism evidence="3 4">
    <name type="scientific">Herpetosiphon aurantiacus (strain ATCC 23779 / DSM 785 / 114-95)</name>
    <dbReference type="NCBI Taxonomy" id="316274"/>
    <lineage>
        <taxon>Bacteria</taxon>
        <taxon>Bacillati</taxon>
        <taxon>Chloroflexota</taxon>
        <taxon>Chloroflexia</taxon>
        <taxon>Herpetosiphonales</taxon>
        <taxon>Herpetosiphonaceae</taxon>
        <taxon>Herpetosiphon</taxon>
    </lineage>
</organism>
<evidence type="ECO:0000313" key="3">
    <source>
        <dbReference type="EMBL" id="ABX06212.1"/>
    </source>
</evidence>
<keyword evidence="4" id="KW-1185">Reference proteome</keyword>
<dbReference type="EMBL" id="CP000875">
    <property type="protein sequence ID" value="ABX06212.1"/>
    <property type="molecule type" value="Genomic_DNA"/>
</dbReference>